<sequence length="281" mass="30177">MKHRILSRVSTVASGRHCPALLPRTLLTAGILCGVASNATAQQASSGLYTDPTTGIGYAPVKKTIERPVQETRMVSRQQTTYAPRTVTETRPTTRTTLYPVTRTVLEPYYANRWNPFAKPSLAYRFKPQVHWQTQTDVVNQTTTRTEYVAETKTVQVPETVHRIVREERVDYEPVGQVTRPAASTTSSDLAARLRPLGSGERIVPFGSASANLARSTNAPRLSSTTVAGTTPVGSTADNRSISQAGQPATTLAPRTSGYGLAAPPAAGVGIATMPAATLMR</sequence>
<dbReference type="RefSeq" id="WP_145293594.1">
    <property type="nucleotide sequence ID" value="NZ_CP036319.1"/>
</dbReference>
<dbReference type="AlphaFoldDB" id="A0A5C5YCM1"/>
<dbReference type="OrthoDB" id="269394at2"/>
<dbReference type="Proteomes" id="UP000317238">
    <property type="component" value="Unassembled WGS sequence"/>
</dbReference>
<name>A0A5C5YCM1_9PLAN</name>
<protein>
    <submittedName>
        <fullName evidence="2">Uncharacterized protein</fullName>
    </submittedName>
</protein>
<accession>A0A5C5YCM1</accession>
<evidence type="ECO:0000313" key="2">
    <source>
        <dbReference type="EMBL" id="TWT72201.1"/>
    </source>
</evidence>
<evidence type="ECO:0000256" key="1">
    <source>
        <dbReference type="SAM" id="MobiDB-lite"/>
    </source>
</evidence>
<reference evidence="2 3" key="1">
    <citation type="submission" date="2019-02" db="EMBL/GenBank/DDBJ databases">
        <title>Deep-cultivation of Planctomycetes and their phenomic and genomic characterization uncovers novel biology.</title>
        <authorList>
            <person name="Wiegand S."/>
            <person name="Jogler M."/>
            <person name="Boedeker C."/>
            <person name="Pinto D."/>
            <person name="Vollmers J."/>
            <person name="Rivas-Marin E."/>
            <person name="Kohn T."/>
            <person name="Peeters S.H."/>
            <person name="Heuer A."/>
            <person name="Rast P."/>
            <person name="Oberbeckmann S."/>
            <person name="Bunk B."/>
            <person name="Jeske O."/>
            <person name="Meyerdierks A."/>
            <person name="Storesund J.E."/>
            <person name="Kallscheuer N."/>
            <person name="Luecker S."/>
            <person name="Lage O.M."/>
            <person name="Pohl T."/>
            <person name="Merkel B.J."/>
            <person name="Hornburger P."/>
            <person name="Mueller R.-W."/>
            <person name="Bruemmer F."/>
            <person name="Labrenz M."/>
            <person name="Spormann A.M."/>
            <person name="Op Den Camp H."/>
            <person name="Overmann J."/>
            <person name="Amann R."/>
            <person name="Jetten M.S.M."/>
            <person name="Mascher T."/>
            <person name="Medema M.H."/>
            <person name="Devos D.P."/>
            <person name="Kaster A.-K."/>
            <person name="Ovreas L."/>
            <person name="Rohde M."/>
            <person name="Galperin M.Y."/>
            <person name="Jogler C."/>
        </authorList>
    </citation>
    <scope>NUCLEOTIDE SEQUENCE [LARGE SCALE GENOMIC DNA]</scope>
    <source>
        <strain evidence="2 3">Pan14r</strain>
    </source>
</reference>
<comment type="caution">
    <text evidence="2">The sequence shown here is derived from an EMBL/GenBank/DDBJ whole genome shotgun (WGS) entry which is preliminary data.</text>
</comment>
<gene>
    <name evidence="2" type="ORF">Pan14r_45190</name>
</gene>
<organism evidence="2 3">
    <name type="scientific">Crateriforma conspicua</name>
    <dbReference type="NCBI Taxonomy" id="2527996"/>
    <lineage>
        <taxon>Bacteria</taxon>
        <taxon>Pseudomonadati</taxon>
        <taxon>Planctomycetota</taxon>
        <taxon>Planctomycetia</taxon>
        <taxon>Planctomycetales</taxon>
        <taxon>Planctomycetaceae</taxon>
        <taxon>Crateriforma</taxon>
    </lineage>
</organism>
<keyword evidence="3" id="KW-1185">Reference proteome</keyword>
<evidence type="ECO:0000313" key="3">
    <source>
        <dbReference type="Proteomes" id="UP000317238"/>
    </source>
</evidence>
<dbReference type="EMBL" id="SJPL01000001">
    <property type="protein sequence ID" value="TWT72201.1"/>
    <property type="molecule type" value="Genomic_DNA"/>
</dbReference>
<proteinExistence type="predicted"/>
<feature type="region of interest" description="Disordered" evidence="1">
    <location>
        <begin position="217"/>
        <end position="251"/>
    </location>
</feature>